<dbReference type="Proteomes" id="UP001241377">
    <property type="component" value="Unassembled WGS sequence"/>
</dbReference>
<comment type="caution">
    <text evidence="1">The sequence shown here is derived from an EMBL/GenBank/DDBJ whole genome shotgun (WGS) entry which is preliminary data.</text>
</comment>
<proteinExistence type="predicted"/>
<organism evidence="1 2">
    <name type="scientific">Naganishia cerealis</name>
    <dbReference type="NCBI Taxonomy" id="610337"/>
    <lineage>
        <taxon>Eukaryota</taxon>
        <taxon>Fungi</taxon>
        <taxon>Dikarya</taxon>
        <taxon>Basidiomycota</taxon>
        <taxon>Agaricomycotina</taxon>
        <taxon>Tremellomycetes</taxon>
        <taxon>Filobasidiales</taxon>
        <taxon>Filobasidiaceae</taxon>
        <taxon>Naganishia</taxon>
    </lineage>
</organism>
<reference evidence="1" key="1">
    <citation type="submission" date="2023-04" db="EMBL/GenBank/DDBJ databases">
        <title>Draft Genome sequencing of Naganishia species isolated from polar environments using Oxford Nanopore Technology.</title>
        <authorList>
            <person name="Leo P."/>
            <person name="Venkateswaran K."/>
        </authorList>
    </citation>
    <scope>NUCLEOTIDE SEQUENCE</scope>
    <source>
        <strain evidence="1">MNA-CCFEE 5261</strain>
    </source>
</reference>
<evidence type="ECO:0000313" key="1">
    <source>
        <dbReference type="EMBL" id="KAJ9105691.1"/>
    </source>
</evidence>
<evidence type="ECO:0000313" key="2">
    <source>
        <dbReference type="Proteomes" id="UP001241377"/>
    </source>
</evidence>
<name>A0ACC2W3Q2_9TREE</name>
<gene>
    <name evidence="1" type="ORF">QFC19_003465</name>
</gene>
<keyword evidence="2" id="KW-1185">Reference proteome</keyword>
<protein>
    <submittedName>
        <fullName evidence="1">Uncharacterized protein</fullName>
    </submittedName>
</protein>
<accession>A0ACC2W3Q2</accession>
<sequence length="332" mass="36472">MTTIFVTGATGYIAKHIIKLALQKGYKVIGTVRTSAKGEEVKKLFNNPNFEYEVVEFLEKPGAFDNALKAHPEAIGFLHTASSVIMNPLDPEKESLIPAVDGTKNAIRAVHDHGLNVKHFVLTSSYVANVNFADPQSTTTEDTWNNLSWKDAIANPSVAYPVSKTYAEKAAWEFVEMEKPTFSLTCVNPSYVLGPQAYDEDAKGTLNMTAEFIAGLLKLKQGDKIPQTAGPFIDVRDVARAHLDVVENAKLAGSRLLLAESFFSQQLALNVINKNFSELHLPTGDPDSAFKGKDVGHAKYNNSKTKDLLGFDFVSFETSVSDLVKQYLENSH</sequence>
<dbReference type="EMBL" id="JASBWR010000033">
    <property type="protein sequence ID" value="KAJ9105691.1"/>
    <property type="molecule type" value="Genomic_DNA"/>
</dbReference>